<keyword evidence="2" id="KW-1185">Reference proteome</keyword>
<proteinExistence type="predicted"/>
<dbReference type="Proteomes" id="UP000694036">
    <property type="component" value="Chromosome"/>
</dbReference>
<sequence length="40" mass="4709">MEKLVNFFTISVRSLKIVHYGAVINTEPYNPYLIQDLPRE</sequence>
<gene>
    <name evidence="1" type="ORF">J5U22_01770</name>
</gene>
<protein>
    <submittedName>
        <fullName evidence="1">Uncharacterized protein</fullName>
    </submittedName>
</protein>
<accession>A0A8F5C1A5</accession>
<dbReference type="AlphaFoldDB" id="A0A8F5C1A5"/>
<evidence type="ECO:0000313" key="2">
    <source>
        <dbReference type="Proteomes" id="UP000694036"/>
    </source>
</evidence>
<name>A0A8F5C1A5_9CREN</name>
<dbReference type="EMBL" id="CP077713">
    <property type="protein sequence ID" value="QXJ35223.1"/>
    <property type="molecule type" value="Genomic_DNA"/>
</dbReference>
<organism evidence="1 2">
    <name type="scientific">Saccharolobus shibatae</name>
    <dbReference type="NCBI Taxonomy" id="2286"/>
    <lineage>
        <taxon>Archaea</taxon>
        <taxon>Thermoproteota</taxon>
        <taxon>Thermoprotei</taxon>
        <taxon>Sulfolobales</taxon>
        <taxon>Sulfolobaceae</taxon>
        <taxon>Saccharolobus</taxon>
    </lineage>
</organism>
<evidence type="ECO:0000313" key="1">
    <source>
        <dbReference type="EMBL" id="QXJ35223.1"/>
    </source>
</evidence>
<reference evidence="1 2" key="1">
    <citation type="journal article" date="2021" name="Environ. Microbiol.">
        <title>New insights into the diversity and evolution of the archaeal mobilome from three complete genomes of Saccharolobus shibatae.</title>
        <authorList>
            <person name="Medvedeva S."/>
            <person name="Brandt D."/>
            <person name="Cvirkaite-Krupovic V."/>
            <person name="Liu Y."/>
            <person name="Severinov K."/>
            <person name="Ishino S."/>
            <person name="Ishino Y."/>
            <person name="Prangishvili D."/>
            <person name="Kalinowski J."/>
            <person name="Krupovic M."/>
        </authorList>
    </citation>
    <scope>NUCLEOTIDE SEQUENCE [LARGE SCALE GENOMIC DNA]</scope>
    <source>
        <strain evidence="1 2">S38A</strain>
    </source>
</reference>